<reference evidence="1 2" key="1">
    <citation type="journal article" date="2010" name="Virol. J.">
        <title>Genomes of the T4-related bacteriophages as windows on microbial genome evolution.</title>
        <authorList>
            <person name="Petrov V.M."/>
            <person name="Ratnayaka S."/>
            <person name="Nolan J.M."/>
            <person name="Miller E.S."/>
            <person name="Karam J.D."/>
        </authorList>
    </citation>
    <scope>NUCLEOTIDE SEQUENCE [LARGE SCALE GENOMIC DNA]</scope>
</reference>
<dbReference type="InterPro" id="IPR045853">
    <property type="entry name" value="Pep_chain_release_fac_I_sf"/>
</dbReference>
<dbReference type="RefSeq" id="YP_004010282.1">
    <property type="nucleotide sequence ID" value="NC_014663.1"/>
</dbReference>
<gene>
    <name evidence="1" type="ORF">Acj9p145</name>
</gene>
<keyword evidence="2" id="KW-1185">Reference proteome</keyword>
<sequence length="76" mass="8867">MFNPSELRIDTWCSKQTTWGPLRVDDTCRLTHLPTGLHVEFTERSIYKAKAKCFEALEELVATHHLEFYTPSDLIQ</sequence>
<dbReference type="GeneID" id="9926579"/>
<name>E5EPS9_9CAUD</name>
<accession>E5EPS9</accession>
<protein>
    <submittedName>
        <fullName evidence="1">Conserved hypothetical bacterial protein</fullName>
    </submittedName>
</protein>
<dbReference type="KEGG" id="vg:9926579"/>
<evidence type="ECO:0000313" key="1">
    <source>
        <dbReference type="EMBL" id="ADG60045.1"/>
    </source>
</evidence>
<proteinExistence type="predicted"/>
<dbReference type="SUPFAM" id="SSF75620">
    <property type="entry name" value="Release factor"/>
    <property type="match status" value="1"/>
</dbReference>
<dbReference type="Proteomes" id="UP000008731">
    <property type="component" value="Segment"/>
</dbReference>
<dbReference type="EMBL" id="HM004124">
    <property type="protein sequence ID" value="ADG60045.1"/>
    <property type="molecule type" value="Genomic_DNA"/>
</dbReference>
<organism evidence="1 2">
    <name type="scientific">Acinetobacter phage Acj9</name>
    <dbReference type="NCBI Taxonomy" id="760939"/>
    <lineage>
        <taxon>Viruses</taxon>
        <taxon>Duplodnaviria</taxon>
        <taxon>Heunggongvirae</taxon>
        <taxon>Uroviricota</taxon>
        <taxon>Caudoviricetes</taxon>
        <taxon>Pantevenvirales</taxon>
        <taxon>Straboviridae</taxon>
        <taxon>Twarogvirinae</taxon>
        <taxon>Acajnonavirus</taxon>
        <taxon>Acajnonavirus acj9</taxon>
    </lineage>
</organism>
<evidence type="ECO:0000313" key="2">
    <source>
        <dbReference type="Proteomes" id="UP000008731"/>
    </source>
</evidence>